<dbReference type="InterPro" id="IPR046781">
    <property type="entry name" value="Phage_ORF5"/>
</dbReference>
<evidence type="ECO:0000313" key="1">
    <source>
        <dbReference type="EMBL" id="QCQ85067.1"/>
    </source>
</evidence>
<sequence>MEKFIYGIIDNTANDLVGILWLINRDEAAIRQFAEIAADDKNQVGRYPKDHDLWCFGSFNAEAQKITLTGAYIVLTGEKLVETRIEQNLQLGL</sequence>
<dbReference type="EMBL" id="MK249218">
    <property type="protein sequence ID" value="QCQ85067.1"/>
    <property type="molecule type" value="Genomic_DNA"/>
</dbReference>
<organism evidence="1">
    <name type="scientific">Blackfly microvirus SF02</name>
    <dbReference type="NCBI Taxonomy" id="2576452"/>
    <lineage>
        <taxon>Viruses</taxon>
        <taxon>Monodnaviria</taxon>
        <taxon>Sangervirae</taxon>
        <taxon>Phixviricota</taxon>
        <taxon>Malgrandaviricetes</taxon>
        <taxon>Petitvirales</taxon>
        <taxon>Microviridae</taxon>
        <taxon>Microvirus</taxon>
    </lineage>
</organism>
<protein>
    <submittedName>
        <fullName evidence="1">Nonstructural protein</fullName>
    </submittedName>
</protein>
<dbReference type="Pfam" id="PF20577">
    <property type="entry name" value="Phage_ORF5"/>
    <property type="match status" value="1"/>
</dbReference>
<dbReference type="Proteomes" id="UP000322786">
    <property type="component" value="Segment"/>
</dbReference>
<name>A0A4P8PKT0_9VIRU</name>
<reference evidence="1" key="1">
    <citation type="submission" date="2018-12" db="EMBL/GenBank/DDBJ databases">
        <title>Singled stranded DNA viruses identified in blackflies (Austrosimulium ungulatum) sampled in New Zealand.</title>
        <authorList>
            <person name="Kraberger S."/>
            <person name="Fontenele R.S."/>
            <person name="Schmidlin K."/>
            <person name="Walters M."/>
            <person name="Varsani A."/>
        </authorList>
    </citation>
    <scope>NUCLEOTIDE SEQUENCE [LARGE SCALE GENOMIC DNA]</scope>
    <source>
        <strain evidence="1">169</strain>
    </source>
</reference>
<accession>A0A4P8PKT0</accession>
<proteinExistence type="predicted"/>